<dbReference type="PANTHER" id="PTHR45960">
    <property type="entry name" value="GRB2-ASSOCIATED-BINDING PROTEIN"/>
    <property type="match status" value="1"/>
</dbReference>
<sequence length="125" mass="14084">LDLRGLSTIREFPTRPLAGPPMTSSGCLTGLLQFQYTSDGASGSWPRRSNLDYLSLDFNSASPSPVQKKALLVDEHKVDYVQVDEKKTQALQSTRLEWTDVRQSNLFHINITHLIKPLLKMQNIT</sequence>
<dbReference type="GO" id="GO:0035591">
    <property type="term" value="F:signaling adaptor activity"/>
    <property type="evidence" value="ECO:0007669"/>
    <property type="project" value="TreeGrafter"/>
</dbReference>
<dbReference type="Proteomes" id="UP000694546">
    <property type="component" value="Chromosome 7"/>
</dbReference>
<evidence type="ECO:0000313" key="1">
    <source>
        <dbReference type="Ensembl" id="ENSGMOP00000052053.1"/>
    </source>
</evidence>
<dbReference type="InterPro" id="IPR046355">
    <property type="entry name" value="Gab1-4-like"/>
</dbReference>
<evidence type="ECO:0000313" key="2">
    <source>
        <dbReference type="Proteomes" id="UP000694546"/>
    </source>
</evidence>
<proteinExistence type="predicted"/>
<dbReference type="AlphaFoldDB" id="A0A8C5FPJ9"/>
<dbReference type="PANTHER" id="PTHR45960:SF3">
    <property type="entry name" value="GRB2-ASSOCIATED-BINDING PROTEIN 3"/>
    <property type="match status" value="1"/>
</dbReference>
<dbReference type="GO" id="GO:0005737">
    <property type="term" value="C:cytoplasm"/>
    <property type="evidence" value="ECO:0007669"/>
    <property type="project" value="TreeGrafter"/>
</dbReference>
<dbReference type="Ensembl" id="ENSGMOT00000053621.1">
    <property type="protein sequence ID" value="ENSGMOP00000052053.1"/>
    <property type="gene ID" value="ENSGMOG00000001858.2"/>
</dbReference>
<protein>
    <submittedName>
        <fullName evidence="1">Uncharacterized protein</fullName>
    </submittedName>
</protein>
<accession>A0A8C5FPJ9</accession>
<reference evidence="1" key="2">
    <citation type="submission" date="2025-09" db="UniProtKB">
        <authorList>
            <consortium name="Ensembl"/>
        </authorList>
    </citation>
    <scope>IDENTIFICATION</scope>
</reference>
<reference evidence="1" key="1">
    <citation type="submission" date="2025-08" db="UniProtKB">
        <authorList>
            <consortium name="Ensembl"/>
        </authorList>
    </citation>
    <scope>IDENTIFICATION</scope>
</reference>
<dbReference type="GeneTree" id="ENSGT00940000159803"/>
<organism evidence="1 2">
    <name type="scientific">Gadus morhua</name>
    <name type="common">Atlantic cod</name>
    <dbReference type="NCBI Taxonomy" id="8049"/>
    <lineage>
        <taxon>Eukaryota</taxon>
        <taxon>Metazoa</taxon>
        <taxon>Chordata</taxon>
        <taxon>Craniata</taxon>
        <taxon>Vertebrata</taxon>
        <taxon>Euteleostomi</taxon>
        <taxon>Actinopterygii</taxon>
        <taxon>Neopterygii</taxon>
        <taxon>Teleostei</taxon>
        <taxon>Neoteleostei</taxon>
        <taxon>Acanthomorphata</taxon>
        <taxon>Zeiogadaria</taxon>
        <taxon>Gadariae</taxon>
        <taxon>Gadiformes</taxon>
        <taxon>Gadoidei</taxon>
        <taxon>Gadidae</taxon>
        <taxon>Gadus</taxon>
    </lineage>
</organism>
<keyword evidence="2" id="KW-1185">Reference proteome</keyword>
<name>A0A8C5FPJ9_GADMO</name>
<dbReference type="GO" id="GO:0007165">
    <property type="term" value="P:signal transduction"/>
    <property type="evidence" value="ECO:0007669"/>
    <property type="project" value="TreeGrafter"/>
</dbReference>